<evidence type="ECO:0000256" key="1">
    <source>
        <dbReference type="SAM" id="SignalP"/>
    </source>
</evidence>
<organism evidence="2 3">
    <name type="scientific">Xylanibacter ruminicola</name>
    <name type="common">Prevotella ruminicola</name>
    <dbReference type="NCBI Taxonomy" id="839"/>
    <lineage>
        <taxon>Bacteria</taxon>
        <taxon>Pseudomonadati</taxon>
        <taxon>Bacteroidota</taxon>
        <taxon>Bacteroidia</taxon>
        <taxon>Bacteroidales</taxon>
        <taxon>Prevotellaceae</taxon>
        <taxon>Xylanibacter</taxon>
    </lineage>
</organism>
<dbReference type="EMBL" id="SUYC01000022">
    <property type="protein sequence ID" value="MBE6272042.1"/>
    <property type="molecule type" value="Genomic_DNA"/>
</dbReference>
<evidence type="ECO:0000313" key="2">
    <source>
        <dbReference type="EMBL" id="MBE6272042.1"/>
    </source>
</evidence>
<sequence length="74" mass="8729">MKKFLLMLAIMGSVVTTASAEKKEQPKEEYVYTFRGHCETLSITKVFDYELSDAEYAYYQGFYDAQCDKNWHYC</sequence>
<protein>
    <submittedName>
        <fullName evidence="2">Uncharacterized protein</fullName>
    </submittedName>
</protein>
<dbReference type="AlphaFoldDB" id="A0A9D5SBG8"/>
<evidence type="ECO:0000313" key="3">
    <source>
        <dbReference type="Proteomes" id="UP000806522"/>
    </source>
</evidence>
<proteinExistence type="predicted"/>
<feature type="chain" id="PRO_5038757300" evidence="1">
    <location>
        <begin position="21"/>
        <end position="74"/>
    </location>
</feature>
<name>A0A9D5SBG8_XYLRU</name>
<gene>
    <name evidence="2" type="ORF">E7101_14020</name>
</gene>
<feature type="signal peptide" evidence="1">
    <location>
        <begin position="1"/>
        <end position="20"/>
    </location>
</feature>
<dbReference type="Proteomes" id="UP000806522">
    <property type="component" value="Unassembled WGS sequence"/>
</dbReference>
<comment type="caution">
    <text evidence="2">The sequence shown here is derived from an EMBL/GenBank/DDBJ whole genome shotgun (WGS) entry which is preliminary data.</text>
</comment>
<accession>A0A9D5SBG8</accession>
<reference evidence="2" key="1">
    <citation type="submission" date="2019-04" db="EMBL/GenBank/DDBJ databases">
        <title>Evolution of Biomass-Degrading Anaerobic Consortia Revealed by Metagenomics.</title>
        <authorList>
            <person name="Peng X."/>
        </authorList>
    </citation>
    <scope>NUCLEOTIDE SEQUENCE</scope>
    <source>
        <strain evidence="2">SIG140</strain>
    </source>
</reference>
<keyword evidence="1" id="KW-0732">Signal</keyword>